<keyword evidence="8" id="KW-0624">Polysaccharide degradation</keyword>
<evidence type="ECO:0000256" key="7">
    <source>
        <dbReference type="ARBA" id="ARBA00023295"/>
    </source>
</evidence>
<comment type="catalytic activity">
    <reaction evidence="1">
        <text>Endohydrolysis of (1-&gt;4)-beta-D-glucosidic linkages in cellulose, lichenin and cereal beta-D-glucans.</text>
        <dbReference type="EC" id="3.2.1.4"/>
    </reaction>
</comment>
<dbReference type="InterPro" id="IPR008928">
    <property type="entry name" value="6-hairpin_glycosidase_sf"/>
</dbReference>
<sequence length="463" mass="51882">MARRWSRDEGEGWPVDDRSGKLPQSQRVKWRQDSSLRDGFQSHVDLVGGYYSGGDNLKSSFEMAYSITMLSWSVLEFGSYMELELQYAKDAIRWGTDFLLKATNSFGYVYIQVGNQNHSGQNCWQRPEDLDYPRQLYNVSKQFPGSDVTAEIASALAASSMVFKHIDPAYAAKLLERSEKIFEFSDKNRGSYIRVGPWVCPSGCSAEYEDELIWAAAWLYNATKLEKYRNYIFQNMSKLEAYFSNGSFSEFGWDNKHAGINVLISKLNMTDTESSHLFLSNADKLVCSLLPNSGTSSASFLQGGLLFKQGGSSLEHATALSFLLLVYGRTLGQARRQVYCGETIVNPEMLTEFARSQVDYILGNNPLGMSFMVGYGNKYPQRIRHKGSSLPSKSIHPKRIDCKEGLSYYNSSDPNQNLLIGAVVGGPDINGVYDDSRKSVHSEPKMYINAPLVGVLAYLKSAH</sequence>
<feature type="compositionally biased region" description="Basic and acidic residues" evidence="9">
    <location>
        <begin position="1"/>
        <end position="20"/>
    </location>
</feature>
<keyword evidence="5" id="KW-0136">Cellulose degradation</keyword>
<comment type="similarity">
    <text evidence="2">Belongs to the glycosyl hydrolase 9 (cellulase E) family.</text>
</comment>
<proteinExistence type="inferred from homology"/>
<keyword evidence="4" id="KW-0378">Hydrolase</keyword>
<evidence type="ECO:0000256" key="6">
    <source>
        <dbReference type="ARBA" id="ARBA00023277"/>
    </source>
</evidence>
<reference evidence="11 12" key="1">
    <citation type="journal article" date="2021" name="Commun. Biol.">
        <title>The genome of Shorea leprosula (Dipterocarpaceae) highlights the ecological relevance of drought in aseasonal tropical rainforests.</title>
        <authorList>
            <person name="Ng K.K.S."/>
            <person name="Kobayashi M.J."/>
            <person name="Fawcett J.A."/>
            <person name="Hatakeyama M."/>
            <person name="Paape T."/>
            <person name="Ng C.H."/>
            <person name="Ang C.C."/>
            <person name="Tnah L.H."/>
            <person name="Lee C.T."/>
            <person name="Nishiyama T."/>
            <person name="Sese J."/>
            <person name="O'Brien M.J."/>
            <person name="Copetti D."/>
            <person name="Mohd Noor M.I."/>
            <person name="Ong R.C."/>
            <person name="Putra M."/>
            <person name="Sireger I.Z."/>
            <person name="Indrioko S."/>
            <person name="Kosugi Y."/>
            <person name="Izuno A."/>
            <person name="Isagi Y."/>
            <person name="Lee S.L."/>
            <person name="Shimizu K.K."/>
        </authorList>
    </citation>
    <scope>NUCLEOTIDE SEQUENCE [LARGE SCALE GENOMIC DNA]</scope>
    <source>
        <strain evidence="11">214</strain>
    </source>
</reference>
<dbReference type="SUPFAM" id="SSF48208">
    <property type="entry name" value="Six-hairpin glycosidases"/>
    <property type="match status" value="1"/>
</dbReference>
<evidence type="ECO:0000256" key="8">
    <source>
        <dbReference type="ARBA" id="ARBA00023326"/>
    </source>
</evidence>
<organism evidence="11 12">
    <name type="scientific">Rubroshorea leprosula</name>
    <dbReference type="NCBI Taxonomy" id="152421"/>
    <lineage>
        <taxon>Eukaryota</taxon>
        <taxon>Viridiplantae</taxon>
        <taxon>Streptophyta</taxon>
        <taxon>Embryophyta</taxon>
        <taxon>Tracheophyta</taxon>
        <taxon>Spermatophyta</taxon>
        <taxon>Magnoliopsida</taxon>
        <taxon>eudicotyledons</taxon>
        <taxon>Gunneridae</taxon>
        <taxon>Pentapetalae</taxon>
        <taxon>rosids</taxon>
        <taxon>malvids</taxon>
        <taxon>Malvales</taxon>
        <taxon>Dipterocarpaceae</taxon>
        <taxon>Rubroshorea</taxon>
    </lineage>
</organism>
<gene>
    <name evidence="11" type="ORF">SLEP1_g25110</name>
</gene>
<evidence type="ECO:0000256" key="5">
    <source>
        <dbReference type="ARBA" id="ARBA00023001"/>
    </source>
</evidence>
<evidence type="ECO:0000313" key="12">
    <source>
        <dbReference type="Proteomes" id="UP001054252"/>
    </source>
</evidence>
<dbReference type="EC" id="3.2.1.4" evidence="3"/>
<keyword evidence="6" id="KW-0119">Carbohydrate metabolism</keyword>
<feature type="domain" description="Glycoside hydrolase family 9" evidence="10">
    <location>
        <begin position="18"/>
        <end position="456"/>
    </location>
</feature>
<keyword evidence="7" id="KW-0326">Glycosidase</keyword>
<protein>
    <recommendedName>
        <fullName evidence="3">cellulase</fullName>
        <ecNumber evidence="3">3.2.1.4</ecNumber>
    </recommendedName>
</protein>
<evidence type="ECO:0000256" key="4">
    <source>
        <dbReference type="ARBA" id="ARBA00022801"/>
    </source>
</evidence>
<accession>A0AAV5JP27</accession>
<evidence type="ECO:0000256" key="1">
    <source>
        <dbReference type="ARBA" id="ARBA00000966"/>
    </source>
</evidence>
<dbReference type="InterPro" id="IPR012341">
    <property type="entry name" value="6hp_glycosidase-like_sf"/>
</dbReference>
<evidence type="ECO:0000259" key="10">
    <source>
        <dbReference type="Pfam" id="PF00759"/>
    </source>
</evidence>
<dbReference type="Gene3D" id="1.50.10.10">
    <property type="match status" value="1"/>
</dbReference>
<evidence type="ECO:0000256" key="3">
    <source>
        <dbReference type="ARBA" id="ARBA00012601"/>
    </source>
</evidence>
<dbReference type="PANTHER" id="PTHR22298">
    <property type="entry name" value="ENDO-1,4-BETA-GLUCANASE"/>
    <property type="match status" value="1"/>
</dbReference>
<evidence type="ECO:0000313" key="11">
    <source>
        <dbReference type="EMBL" id="GKV14206.1"/>
    </source>
</evidence>
<dbReference type="InterPro" id="IPR001701">
    <property type="entry name" value="Glyco_hydro_9"/>
</dbReference>
<evidence type="ECO:0000256" key="2">
    <source>
        <dbReference type="ARBA" id="ARBA00007072"/>
    </source>
</evidence>
<dbReference type="Pfam" id="PF00759">
    <property type="entry name" value="Glyco_hydro_9"/>
    <property type="match status" value="1"/>
</dbReference>
<evidence type="ECO:0000256" key="9">
    <source>
        <dbReference type="SAM" id="MobiDB-lite"/>
    </source>
</evidence>
<dbReference type="EMBL" id="BPVZ01000040">
    <property type="protein sequence ID" value="GKV14206.1"/>
    <property type="molecule type" value="Genomic_DNA"/>
</dbReference>
<name>A0AAV5JP27_9ROSI</name>
<comment type="caution">
    <text evidence="11">The sequence shown here is derived from an EMBL/GenBank/DDBJ whole genome shotgun (WGS) entry which is preliminary data.</text>
</comment>
<dbReference type="AlphaFoldDB" id="A0AAV5JP27"/>
<dbReference type="Proteomes" id="UP001054252">
    <property type="component" value="Unassembled WGS sequence"/>
</dbReference>
<dbReference type="GO" id="GO:0008810">
    <property type="term" value="F:cellulase activity"/>
    <property type="evidence" value="ECO:0007669"/>
    <property type="project" value="UniProtKB-EC"/>
</dbReference>
<keyword evidence="12" id="KW-1185">Reference proteome</keyword>
<feature type="region of interest" description="Disordered" evidence="9">
    <location>
        <begin position="1"/>
        <end position="25"/>
    </location>
</feature>
<dbReference type="GO" id="GO:0030245">
    <property type="term" value="P:cellulose catabolic process"/>
    <property type="evidence" value="ECO:0007669"/>
    <property type="project" value="UniProtKB-KW"/>
</dbReference>